<dbReference type="PANTHER" id="PTHR11786">
    <property type="entry name" value="N-HYDROXYARYLAMINE O-ACETYLTRANSFERASE"/>
    <property type="match status" value="1"/>
</dbReference>
<evidence type="ECO:0000256" key="2">
    <source>
        <dbReference type="RuleBase" id="RU003452"/>
    </source>
</evidence>
<dbReference type="Gene3D" id="3.30.2140.20">
    <property type="match status" value="1"/>
</dbReference>
<organism evidence="3 4">
    <name type="scientific">Phialocephala subalpina</name>
    <dbReference type="NCBI Taxonomy" id="576137"/>
    <lineage>
        <taxon>Eukaryota</taxon>
        <taxon>Fungi</taxon>
        <taxon>Dikarya</taxon>
        <taxon>Ascomycota</taxon>
        <taxon>Pezizomycotina</taxon>
        <taxon>Leotiomycetes</taxon>
        <taxon>Helotiales</taxon>
        <taxon>Mollisiaceae</taxon>
        <taxon>Phialocephala</taxon>
        <taxon>Phialocephala fortinii species complex</taxon>
    </lineage>
</organism>
<keyword evidence="2 3" id="KW-0808">Transferase</keyword>
<dbReference type="PANTHER" id="PTHR11786:SF0">
    <property type="entry name" value="ARYLAMINE N-ACETYLTRANSFERASE 4-RELATED"/>
    <property type="match status" value="1"/>
</dbReference>
<keyword evidence="4" id="KW-1185">Reference proteome</keyword>
<dbReference type="SUPFAM" id="SSF54001">
    <property type="entry name" value="Cysteine proteinases"/>
    <property type="match status" value="1"/>
</dbReference>
<proteinExistence type="inferred from homology"/>
<evidence type="ECO:0000313" key="4">
    <source>
        <dbReference type="Proteomes" id="UP000184330"/>
    </source>
</evidence>
<dbReference type="Pfam" id="PF00797">
    <property type="entry name" value="Acetyltransf_2"/>
    <property type="match status" value="1"/>
</dbReference>
<protein>
    <submittedName>
        <fullName evidence="3">Related to arylamine N-acetyltransferase</fullName>
    </submittedName>
</protein>
<dbReference type="GO" id="GO:0016407">
    <property type="term" value="F:acetyltransferase activity"/>
    <property type="evidence" value="ECO:0007669"/>
    <property type="project" value="InterPro"/>
</dbReference>
<dbReference type="STRING" id="576137.A0A1L7WDI0"/>
<dbReference type="OrthoDB" id="10260017at2759"/>
<name>A0A1L7WDI0_9HELO</name>
<dbReference type="AlphaFoldDB" id="A0A1L7WDI0"/>
<dbReference type="EMBL" id="FJOG01000001">
    <property type="protein sequence ID" value="CZR50843.1"/>
    <property type="molecule type" value="Genomic_DNA"/>
</dbReference>
<sequence length="303" mass="33983">MSGSHDLPPYNQAQVEAYLSRISLPESGRPKDRLLYLSTLQKYHLTAVPFENLSLHYSKGHTNSLNKDDLYEKIVIRRKGGYCFESNGFFGLMLRSLGFDIVSVGARVTLVNPVAGWDHHVNLVSIAGTTYLVDVAFGGSCPTRPMPLLDNHISSWGMTAAETRLTFQPPSNPIVQGLWALEHRKSPSEKWTPCYTFAMTEFNPKDFEIMNYAVCTRKTSFWTYSIICMKMILDGGDIIGILALEGGRLKRRIRAESKTLRECANEDDRVTVLNEYFGIQLTNAERNAILGTVTQLKGEFSAS</sequence>
<dbReference type="InterPro" id="IPR053710">
    <property type="entry name" value="Arylamine_NAT_domain_sf"/>
</dbReference>
<evidence type="ECO:0000256" key="1">
    <source>
        <dbReference type="ARBA" id="ARBA00006547"/>
    </source>
</evidence>
<gene>
    <name evidence="3" type="ORF">PAC_00717</name>
</gene>
<dbReference type="Proteomes" id="UP000184330">
    <property type="component" value="Unassembled WGS sequence"/>
</dbReference>
<comment type="similarity">
    <text evidence="1 2">Belongs to the arylamine N-acetyltransferase family.</text>
</comment>
<reference evidence="3 4" key="1">
    <citation type="submission" date="2016-03" db="EMBL/GenBank/DDBJ databases">
        <authorList>
            <person name="Ploux O."/>
        </authorList>
    </citation>
    <scope>NUCLEOTIDE SEQUENCE [LARGE SCALE GENOMIC DNA]</scope>
    <source>
        <strain evidence="3 4">UAMH 11012</strain>
    </source>
</reference>
<keyword evidence="2" id="KW-0012">Acyltransferase</keyword>
<evidence type="ECO:0000313" key="3">
    <source>
        <dbReference type="EMBL" id="CZR50843.1"/>
    </source>
</evidence>
<dbReference type="InterPro" id="IPR001447">
    <property type="entry name" value="Arylamine_N-AcTrfase"/>
</dbReference>
<dbReference type="PRINTS" id="PR01543">
    <property type="entry name" value="ANATRNSFRASE"/>
</dbReference>
<dbReference type="InterPro" id="IPR038765">
    <property type="entry name" value="Papain-like_cys_pep_sf"/>
</dbReference>
<accession>A0A1L7WDI0</accession>